<accession>A0A834APM1</accession>
<evidence type="ECO:0000313" key="1">
    <source>
        <dbReference type="EMBL" id="KAF6114629.1"/>
    </source>
</evidence>
<dbReference type="Proteomes" id="UP000664940">
    <property type="component" value="Unassembled WGS sequence"/>
</dbReference>
<organism evidence="1 2">
    <name type="scientific">Phyllostomus discolor</name>
    <name type="common">pale spear-nosed bat</name>
    <dbReference type="NCBI Taxonomy" id="89673"/>
    <lineage>
        <taxon>Eukaryota</taxon>
        <taxon>Metazoa</taxon>
        <taxon>Chordata</taxon>
        <taxon>Craniata</taxon>
        <taxon>Vertebrata</taxon>
        <taxon>Euteleostomi</taxon>
        <taxon>Mammalia</taxon>
        <taxon>Eutheria</taxon>
        <taxon>Laurasiatheria</taxon>
        <taxon>Chiroptera</taxon>
        <taxon>Yangochiroptera</taxon>
        <taxon>Phyllostomidae</taxon>
        <taxon>Phyllostominae</taxon>
        <taxon>Phyllostomus</taxon>
    </lineage>
</organism>
<name>A0A834APM1_9CHIR</name>
<dbReference type="SUPFAM" id="SSF58069">
    <property type="entry name" value="Virus ectodomain"/>
    <property type="match status" value="1"/>
</dbReference>
<evidence type="ECO:0000313" key="2">
    <source>
        <dbReference type="Proteomes" id="UP000664940"/>
    </source>
</evidence>
<sequence>MPAMATFLNVEMGRLACAMAKPSSATSQAISQELGQVREAVLENHTAIDYLFLRRNHGCEELEGLCCFNLTDNSQLTEHKVKQVKEVVFKIKQREEFFGIDLSELTSWLPGVPGLERPLLFSFFSSLSV</sequence>
<dbReference type="EMBL" id="JABVXQ010000004">
    <property type="protein sequence ID" value="KAF6114629.1"/>
    <property type="molecule type" value="Genomic_DNA"/>
</dbReference>
<protein>
    <submittedName>
        <fullName evidence="1">Uncharacterized protein</fullName>
    </submittedName>
</protein>
<dbReference type="Gene3D" id="1.10.287.210">
    <property type="match status" value="1"/>
</dbReference>
<proteinExistence type="predicted"/>
<gene>
    <name evidence="1" type="ORF">HJG60_010590</name>
</gene>
<reference evidence="1 2" key="1">
    <citation type="journal article" date="2020" name="Nature">
        <title>Six reference-quality genomes reveal evolution of bat adaptations.</title>
        <authorList>
            <person name="Jebb D."/>
            <person name="Huang Z."/>
            <person name="Pippel M."/>
            <person name="Hughes G.M."/>
            <person name="Lavrichenko K."/>
            <person name="Devanna P."/>
            <person name="Winkler S."/>
            <person name="Jermiin L.S."/>
            <person name="Skirmuntt E.C."/>
            <person name="Katzourakis A."/>
            <person name="Burkitt-Gray L."/>
            <person name="Ray D.A."/>
            <person name="Sullivan K.A.M."/>
            <person name="Roscito J.G."/>
            <person name="Kirilenko B.M."/>
            <person name="Davalos L.M."/>
            <person name="Corthals A.P."/>
            <person name="Power M.L."/>
            <person name="Jones G."/>
            <person name="Ransome R.D."/>
            <person name="Dechmann D.K.N."/>
            <person name="Locatelli A.G."/>
            <person name="Puechmaille S.J."/>
            <person name="Fedrigo O."/>
            <person name="Jarvis E.D."/>
            <person name="Hiller M."/>
            <person name="Vernes S.C."/>
            <person name="Myers E.W."/>
            <person name="Teeling E.C."/>
        </authorList>
    </citation>
    <scope>NUCLEOTIDE SEQUENCE [LARGE SCALE GENOMIC DNA]</scope>
    <source>
        <strain evidence="1">Bat1K_MPI-CBG_1</strain>
    </source>
</reference>
<dbReference type="AlphaFoldDB" id="A0A834APM1"/>
<comment type="caution">
    <text evidence="1">The sequence shown here is derived from an EMBL/GenBank/DDBJ whole genome shotgun (WGS) entry which is preliminary data.</text>
</comment>